<name>A0A967B669_9PROT</name>
<dbReference type="PROSITE" id="PS51257">
    <property type="entry name" value="PROKAR_LIPOPROTEIN"/>
    <property type="match status" value="1"/>
</dbReference>
<accession>A0A967B669</accession>
<feature type="signal peptide" evidence="2">
    <location>
        <begin position="1"/>
        <end position="27"/>
    </location>
</feature>
<dbReference type="EMBL" id="WOTH01000010">
    <property type="protein sequence ID" value="NHO53623.1"/>
    <property type="molecule type" value="Genomic_DNA"/>
</dbReference>
<organism evidence="3 4">
    <name type="scientific">Acetobacter estunensis</name>
    <dbReference type="NCBI Taxonomy" id="104097"/>
    <lineage>
        <taxon>Bacteria</taxon>
        <taxon>Pseudomonadati</taxon>
        <taxon>Pseudomonadota</taxon>
        <taxon>Alphaproteobacteria</taxon>
        <taxon>Acetobacterales</taxon>
        <taxon>Acetobacteraceae</taxon>
        <taxon>Acetobacter</taxon>
    </lineage>
</organism>
<feature type="region of interest" description="Disordered" evidence="1">
    <location>
        <begin position="183"/>
        <end position="233"/>
    </location>
</feature>
<evidence type="ECO:0000256" key="1">
    <source>
        <dbReference type="SAM" id="MobiDB-lite"/>
    </source>
</evidence>
<evidence type="ECO:0000313" key="4">
    <source>
        <dbReference type="Proteomes" id="UP000597459"/>
    </source>
</evidence>
<evidence type="ECO:0000256" key="2">
    <source>
        <dbReference type="SAM" id="SignalP"/>
    </source>
</evidence>
<comment type="caution">
    <text evidence="3">The sequence shown here is derived from an EMBL/GenBank/DDBJ whole genome shotgun (WGS) entry which is preliminary data.</text>
</comment>
<dbReference type="Proteomes" id="UP000597459">
    <property type="component" value="Unassembled WGS sequence"/>
</dbReference>
<feature type="compositionally biased region" description="Polar residues" evidence="1">
    <location>
        <begin position="192"/>
        <end position="206"/>
    </location>
</feature>
<feature type="compositionally biased region" description="Acidic residues" evidence="1">
    <location>
        <begin position="224"/>
        <end position="233"/>
    </location>
</feature>
<keyword evidence="2" id="KW-0732">Signal</keyword>
<evidence type="ECO:0000313" key="3">
    <source>
        <dbReference type="EMBL" id="NHO53623.1"/>
    </source>
</evidence>
<feature type="chain" id="PRO_5037075280" description="Lipoprotein" evidence="2">
    <location>
        <begin position="28"/>
        <end position="233"/>
    </location>
</feature>
<protein>
    <recommendedName>
        <fullName evidence="5">Lipoprotein</fullName>
    </recommendedName>
</protein>
<proteinExistence type="predicted"/>
<evidence type="ECO:0008006" key="5">
    <source>
        <dbReference type="Google" id="ProtNLM"/>
    </source>
</evidence>
<keyword evidence="4" id="KW-1185">Reference proteome</keyword>
<reference evidence="3" key="1">
    <citation type="submission" date="2019-11" db="EMBL/GenBank/DDBJ databases">
        <title>Description of new Acetobacter species.</title>
        <authorList>
            <person name="Cleenwerck I."/>
            <person name="Sombolestani A.S."/>
        </authorList>
    </citation>
    <scope>NUCLEOTIDE SEQUENCE</scope>
    <source>
        <strain evidence="3">LMG 1626</strain>
    </source>
</reference>
<dbReference type="RefSeq" id="WP_166314040.1">
    <property type="nucleotide sequence ID" value="NZ_WOTH01000010.1"/>
</dbReference>
<sequence>MNGNRTTLSRRTLTLAGLLLLPASLGACGFHPLYEDTKSHPGVSEQLKRVYVAGIPERFGQLVRLSLQSELAGADPEHPDGYTLQVNPSLDIESVDIHQDNTSGRVRIIGRAHWALYTVEQYPKFLAQGDASTLDGMSNTFEQYFAQSLNLQTVQARVAKTLAEDVTQQLAIWFETHAPTEKSNRSAPVYYQTPNAMPNSSDQQPVEKSGADGIPALATGRLELDDDNSVTGQ</sequence>
<dbReference type="Gene3D" id="3.30.160.150">
    <property type="entry name" value="Lipoprotein like domain"/>
    <property type="match status" value="1"/>
</dbReference>
<gene>
    <name evidence="3" type="ORF">GOB87_06550</name>
</gene>
<dbReference type="AlphaFoldDB" id="A0A967B669"/>